<reference evidence="2 3" key="1">
    <citation type="submission" date="2019-02" db="EMBL/GenBank/DDBJ databases">
        <authorList>
            <person name="Fomenkov A."/>
            <person name="Dubinina G."/>
            <person name="Grabovich M."/>
            <person name="Vincze T."/>
            <person name="Roberts R.J."/>
        </authorList>
    </citation>
    <scope>NUCLEOTIDE SEQUENCE [LARGE SCALE GENOMIC DNA]</scope>
    <source>
        <strain evidence="2 3">P</strain>
    </source>
</reference>
<keyword evidence="3" id="KW-1185">Reference proteome</keyword>
<feature type="transmembrane region" description="Helical" evidence="1">
    <location>
        <begin position="27"/>
        <end position="55"/>
    </location>
</feature>
<keyword evidence="1" id="KW-0472">Membrane</keyword>
<reference evidence="2 3" key="2">
    <citation type="submission" date="2019-09" db="EMBL/GenBank/DDBJ databases">
        <title>Complete Genome Sequence and Methylome Analysis of free living Spirochaetas.</title>
        <authorList>
            <person name="Leshcheva N."/>
            <person name="Mikheeva N."/>
        </authorList>
    </citation>
    <scope>NUCLEOTIDE SEQUENCE [LARGE SCALE GENOMIC DNA]</scope>
    <source>
        <strain evidence="2 3">P</strain>
    </source>
</reference>
<dbReference type="PANTHER" id="PTHR31303">
    <property type="entry name" value="CTP-DEPENDENT DIACYLGLYCEROL KINASE 1"/>
    <property type="match status" value="1"/>
</dbReference>
<dbReference type="PANTHER" id="PTHR31303:SF1">
    <property type="entry name" value="CTP-DEPENDENT DIACYLGLYCEROL KINASE 1"/>
    <property type="match status" value="1"/>
</dbReference>
<dbReference type="OrthoDB" id="9813239at2"/>
<feature type="transmembrane region" description="Helical" evidence="1">
    <location>
        <begin position="97"/>
        <end position="121"/>
    </location>
</feature>
<dbReference type="EMBL" id="CP035807">
    <property type="protein sequence ID" value="QEN04848.1"/>
    <property type="molecule type" value="Genomic_DNA"/>
</dbReference>
<evidence type="ECO:0000256" key="1">
    <source>
        <dbReference type="SAM" id="Phobius"/>
    </source>
</evidence>
<keyword evidence="1" id="KW-1133">Transmembrane helix</keyword>
<dbReference type="RefSeq" id="WP_149568088.1">
    <property type="nucleotide sequence ID" value="NZ_CP035807.1"/>
</dbReference>
<keyword evidence="2" id="KW-0548">Nucleotidyltransferase</keyword>
<accession>A0A5C1QBT4</accession>
<dbReference type="KEGG" id="sper:EW093_09070"/>
<feature type="transmembrane region" description="Helical" evidence="1">
    <location>
        <begin position="142"/>
        <end position="163"/>
    </location>
</feature>
<name>A0A5C1QBT4_9SPIO</name>
<evidence type="ECO:0000313" key="3">
    <source>
        <dbReference type="Proteomes" id="UP000323824"/>
    </source>
</evidence>
<gene>
    <name evidence="2" type="ORF">EW093_09070</name>
</gene>
<dbReference type="GO" id="GO:0016779">
    <property type="term" value="F:nucleotidyltransferase activity"/>
    <property type="evidence" value="ECO:0007669"/>
    <property type="project" value="UniProtKB-KW"/>
</dbReference>
<evidence type="ECO:0000313" key="2">
    <source>
        <dbReference type="EMBL" id="QEN04848.1"/>
    </source>
</evidence>
<dbReference type="AlphaFoldDB" id="A0A5C1QBT4"/>
<dbReference type="Proteomes" id="UP000323824">
    <property type="component" value="Chromosome"/>
</dbReference>
<sequence length="199" mass="21569">MNESRNLIRQNYNPMEKEVIRKGIHMTIAFIPSLALFSRSLTITLLLLGTVFYLISEIFRVNNKEFIGFVTSISEIASRERDKGITLGPVTLAVGSLLVLSLFTPVAAACGIYALAFGDGLSSVTGKLWGYKKIPFTQGKSYVGFFTCFTMILSTTYGVTGLLNKSLLAAVAGAITELIPIKDIDNLLIPIVVALAVVL</sequence>
<organism evidence="2 3">
    <name type="scientific">Thiospirochaeta perfilievii</name>
    <dbReference type="NCBI Taxonomy" id="252967"/>
    <lineage>
        <taxon>Bacteria</taxon>
        <taxon>Pseudomonadati</taxon>
        <taxon>Spirochaetota</taxon>
        <taxon>Spirochaetia</taxon>
        <taxon>Spirochaetales</taxon>
        <taxon>Spirochaetaceae</taxon>
        <taxon>Thiospirochaeta</taxon>
    </lineage>
</organism>
<dbReference type="GO" id="GO:0004143">
    <property type="term" value="F:ATP-dependent diacylglycerol kinase activity"/>
    <property type="evidence" value="ECO:0007669"/>
    <property type="project" value="InterPro"/>
</dbReference>
<keyword evidence="2" id="KW-0808">Transferase</keyword>
<dbReference type="InterPro" id="IPR037997">
    <property type="entry name" value="Dgk1-like"/>
</dbReference>
<keyword evidence="1" id="KW-0812">Transmembrane</keyword>
<protein>
    <submittedName>
        <fullName evidence="2">Phosphatidate cytidylyltransferase</fullName>
    </submittedName>
</protein>
<proteinExistence type="predicted"/>